<reference evidence="3 4" key="1">
    <citation type="submission" date="2015-07" db="EMBL/GenBank/DDBJ databases">
        <title>Comparative genomics of the Sigatoka disease complex on banana suggests a link between parallel evolutionary changes in Pseudocercospora fijiensis and Pseudocercospora eumusae and increased virulence on the banana host.</title>
        <authorList>
            <person name="Chang T.-C."/>
            <person name="Salvucci A."/>
            <person name="Crous P.W."/>
            <person name="Stergiopoulos I."/>
        </authorList>
    </citation>
    <scope>NUCLEOTIDE SEQUENCE [LARGE SCALE GENOMIC DNA]</scope>
    <source>
        <strain evidence="3 4">CBS 114824</strain>
    </source>
</reference>
<evidence type="ECO:0000313" key="4">
    <source>
        <dbReference type="Proteomes" id="UP000070133"/>
    </source>
</evidence>
<dbReference type="SMART" id="SM00355">
    <property type="entry name" value="ZnF_C2H2"/>
    <property type="match status" value="2"/>
</dbReference>
<dbReference type="InterPro" id="IPR036236">
    <property type="entry name" value="Znf_C2H2_sf"/>
</dbReference>
<comment type="caution">
    <text evidence="3">The sequence shown here is derived from an EMBL/GenBank/DDBJ whole genome shotgun (WGS) entry which is preliminary data.</text>
</comment>
<organism evidence="3 4">
    <name type="scientific">Pseudocercospora eumusae</name>
    <dbReference type="NCBI Taxonomy" id="321146"/>
    <lineage>
        <taxon>Eukaryota</taxon>
        <taxon>Fungi</taxon>
        <taxon>Dikarya</taxon>
        <taxon>Ascomycota</taxon>
        <taxon>Pezizomycotina</taxon>
        <taxon>Dothideomycetes</taxon>
        <taxon>Dothideomycetidae</taxon>
        <taxon>Mycosphaerellales</taxon>
        <taxon>Mycosphaerellaceae</taxon>
        <taxon>Pseudocercospora</taxon>
    </lineage>
</organism>
<name>A0A139H985_9PEZI</name>
<protein>
    <recommendedName>
        <fullName evidence="2">C2H2-type domain-containing protein</fullName>
    </recommendedName>
</protein>
<dbReference type="GO" id="GO:0008270">
    <property type="term" value="F:zinc ion binding"/>
    <property type="evidence" value="ECO:0007669"/>
    <property type="project" value="UniProtKB-KW"/>
</dbReference>
<dbReference type="SUPFAM" id="SSF57667">
    <property type="entry name" value="beta-beta-alpha zinc fingers"/>
    <property type="match status" value="1"/>
</dbReference>
<evidence type="ECO:0000256" key="1">
    <source>
        <dbReference type="PROSITE-ProRule" id="PRU00042"/>
    </source>
</evidence>
<sequence length="177" mass="19920">MDTLLDSELNPPLFVAPNDTRWPSDRGETISSWLAAGLDAHNTSSRSCIESCCDNELVEYQSSHSAWITGSSPDSCDVPSATPICGIVAPQAEDVEPLVMPEEFSTAIQRRTKRYPCESCGRAFLYPKDLRRHQRCRHDADPHRPYKCPFAECAYGSKGFVRKDALARYQRNVHTKR</sequence>
<accession>A0A139H985</accession>
<dbReference type="PROSITE" id="PS50157">
    <property type="entry name" value="ZINC_FINGER_C2H2_2"/>
    <property type="match status" value="1"/>
</dbReference>
<proteinExistence type="predicted"/>
<evidence type="ECO:0000313" key="3">
    <source>
        <dbReference type="EMBL" id="KXS99003.1"/>
    </source>
</evidence>
<dbReference type="Gene3D" id="3.30.160.60">
    <property type="entry name" value="Classic Zinc Finger"/>
    <property type="match status" value="2"/>
</dbReference>
<dbReference type="InterPro" id="IPR013087">
    <property type="entry name" value="Znf_C2H2_type"/>
</dbReference>
<keyword evidence="1" id="KW-0863">Zinc-finger</keyword>
<evidence type="ECO:0000259" key="2">
    <source>
        <dbReference type="PROSITE" id="PS50157"/>
    </source>
</evidence>
<dbReference type="EMBL" id="LFZN01000101">
    <property type="protein sequence ID" value="KXS99003.1"/>
    <property type="molecule type" value="Genomic_DNA"/>
</dbReference>
<dbReference type="AlphaFoldDB" id="A0A139H985"/>
<dbReference type="PROSITE" id="PS00028">
    <property type="entry name" value="ZINC_FINGER_C2H2_1"/>
    <property type="match status" value="1"/>
</dbReference>
<keyword evidence="1" id="KW-0479">Metal-binding</keyword>
<dbReference type="OrthoDB" id="8922241at2759"/>
<feature type="domain" description="C2H2-type" evidence="2">
    <location>
        <begin position="115"/>
        <end position="143"/>
    </location>
</feature>
<keyword evidence="4" id="KW-1185">Reference proteome</keyword>
<gene>
    <name evidence="3" type="ORF">AC578_6151</name>
</gene>
<dbReference type="Proteomes" id="UP000070133">
    <property type="component" value="Unassembled WGS sequence"/>
</dbReference>
<keyword evidence="1" id="KW-0862">Zinc</keyword>